<evidence type="ECO:0000256" key="1">
    <source>
        <dbReference type="ARBA" id="ARBA00005575"/>
    </source>
</evidence>
<dbReference type="PROSITE" id="PS00108">
    <property type="entry name" value="PROTEIN_KINASE_ST"/>
    <property type="match status" value="1"/>
</dbReference>
<dbReference type="PANTHER" id="PTHR24345:SF0">
    <property type="entry name" value="CELL CYCLE SERINE_THREONINE-PROTEIN KINASE CDC5_MSD2"/>
    <property type="match status" value="1"/>
</dbReference>
<dbReference type="EMBL" id="ML994620">
    <property type="protein sequence ID" value="KAF2189934.1"/>
    <property type="molecule type" value="Genomic_DNA"/>
</dbReference>
<dbReference type="CDD" id="cd00067">
    <property type="entry name" value="GAL4"/>
    <property type="match status" value="1"/>
</dbReference>
<feature type="domain" description="FHA" evidence="10">
    <location>
        <begin position="101"/>
        <end position="149"/>
    </location>
</feature>
<dbReference type="GO" id="GO:0004674">
    <property type="term" value="F:protein serine/threonine kinase activity"/>
    <property type="evidence" value="ECO:0007669"/>
    <property type="project" value="UniProtKB-KW"/>
</dbReference>
<evidence type="ECO:0000256" key="5">
    <source>
        <dbReference type="ARBA" id="ARBA00022777"/>
    </source>
</evidence>
<dbReference type="GO" id="GO:0008270">
    <property type="term" value="F:zinc ion binding"/>
    <property type="evidence" value="ECO:0007669"/>
    <property type="project" value="InterPro"/>
</dbReference>
<dbReference type="Pfam" id="PF00498">
    <property type="entry name" value="FHA"/>
    <property type="match status" value="1"/>
</dbReference>
<evidence type="ECO:0000313" key="13">
    <source>
        <dbReference type="Proteomes" id="UP000800200"/>
    </source>
</evidence>
<organism evidence="12 13">
    <name type="scientific">Zopfia rhizophila CBS 207.26</name>
    <dbReference type="NCBI Taxonomy" id="1314779"/>
    <lineage>
        <taxon>Eukaryota</taxon>
        <taxon>Fungi</taxon>
        <taxon>Dikarya</taxon>
        <taxon>Ascomycota</taxon>
        <taxon>Pezizomycotina</taxon>
        <taxon>Dothideomycetes</taxon>
        <taxon>Dothideomycetes incertae sedis</taxon>
        <taxon>Zopfiaceae</taxon>
        <taxon>Zopfia</taxon>
    </lineage>
</organism>
<keyword evidence="6 8" id="KW-0067">ATP-binding</keyword>
<feature type="compositionally biased region" description="Polar residues" evidence="9">
    <location>
        <begin position="696"/>
        <end position="707"/>
    </location>
</feature>
<dbReference type="SMART" id="SM00220">
    <property type="entry name" value="S_TKc"/>
    <property type="match status" value="1"/>
</dbReference>
<evidence type="ECO:0000256" key="9">
    <source>
        <dbReference type="SAM" id="MobiDB-lite"/>
    </source>
</evidence>
<dbReference type="InterPro" id="IPR008271">
    <property type="entry name" value="Ser/Thr_kinase_AS"/>
</dbReference>
<feature type="compositionally biased region" description="Basic and acidic residues" evidence="9">
    <location>
        <begin position="663"/>
        <end position="673"/>
    </location>
</feature>
<evidence type="ECO:0000256" key="7">
    <source>
        <dbReference type="ARBA" id="ARBA00023242"/>
    </source>
</evidence>
<dbReference type="Gene3D" id="1.10.510.10">
    <property type="entry name" value="Transferase(Phosphotransferase) domain 1"/>
    <property type="match status" value="1"/>
</dbReference>
<evidence type="ECO:0000256" key="4">
    <source>
        <dbReference type="ARBA" id="ARBA00022741"/>
    </source>
</evidence>
<evidence type="ECO:0000256" key="2">
    <source>
        <dbReference type="ARBA" id="ARBA00022527"/>
    </source>
</evidence>
<dbReference type="InterPro" id="IPR001138">
    <property type="entry name" value="Zn2Cys6_DnaBD"/>
</dbReference>
<evidence type="ECO:0000256" key="6">
    <source>
        <dbReference type="ARBA" id="ARBA00022840"/>
    </source>
</evidence>
<reference evidence="12" key="1">
    <citation type="journal article" date="2020" name="Stud. Mycol.">
        <title>101 Dothideomycetes genomes: a test case for predicting lifestyles and emergence of pathogens.</title>
        <authorList>
            <person name="Haridas S."/>
            <person name="Albert R."/>
            <person name="Binder M."/>
            <person name="Bloem J."/>
            <person name="Labutti K."/>
            <person name="Salamov A."/>
            <person name="Andreopoulos B."/>
            <person name="Baker S."/>
            <person name="Barry K."/>
            <person name="Bills G."/>
            <person name="Bluhm B."/>
            <person name="Cannon C."/>
            <person name="Castanera R."/>
            <person name="Culley D."/>
            <person name="Daum C."/>
            <person name="Ezra D."/>
            <person name="Gonzalez J."/>
            <person name="Henrissat B."/>
            <person name="Kuo A."/>
            <person name="Liang C."/>
            <person name="Lipzen A."/>
            <person name="Lutzoni F."/>
            <person name="Magnuson J."/>
            <person name="Mondo S."/>
            <person name="Nolan M."/>
            <person name="Ohm R."/>
            <person name="Pangilinan J."/>
            <person name="Park H.-J."/>
            <person name="Ramirez L."/>
            <person name="Alfaro M."/>
            <person name="Sun H."/>
            <person name="Tritt A."/>
            <person name="Yoshinaga Y."/>
            <person name="Zwiers L.-H."/>
            <person name="Turgeon B."/>
            <person name="Goodwin S."/>
            <person name="Spatafora J."/>
            <person name="Crous P."/>
            <person name="Grigoriev I."/>
        </authorList>
    </citation>
    <scope>NUCLEOTIDE SEQUENCE</scope>
    <source>
        <strain evidence="12">CBS 207.26</strain>
    </source>
</reference>
<dbReference type="Pfam" id="PF00069">
    <property type="entry name" value="Pkinase"/>
    <property type="match status" value="1"/>
</dbReference>
<dbReference type="GO" id="GO:0005524">
    <property type="term" value="F:ATP binding"/>
    <property type="evidence" value="ECO:0007669"/>
    <property type="project" value="UniProtKB-UniRule"/>
</dbReference>
<feature type="region of interest" description="Disordered" evidence="9">
    <location>
        <begin position="658"/>
        <end position="707"/>
    </location>
</feature>
<dbReference type="SUPFAM" id="SSF56112">
    <property type="entry name" value="Protein kinase-like (PK-like)"/>
    <property type="match status" value="1"/>
</dbReference>
<proteinExistence type="inferred from homology"/>
<dbReference type="Gene3D" id="2.60.200.20">
    <property type="match status" value="1"/>
</dbReference>
<feature type="compositionally biased region" description="Basic and acidic residues" evidence="9">
    <location>
        <begin position="545"/>
        <end position="556"/>
    </location>
</feature>
<dbReference type="InterPro" id="IPR000719">
    <property type="entry name" value="Prot_kinase_dom"/>
</dbReference>
<evidence type="ECO:0008006" key="14">
    <source>
        <dbReference type="Google" id="ProtNLM"/>
    </source>
</evidence>
<keyword evidence="5" id="KW-0418">Kinase</keyword>
<name>A0A6A6EDX1_9PEZI</name>
<dbReference type="PROSITE" id="PS50011">
    <property type="entry name" value="PROTEIN_KINASE_DOM"/>
    <property type="match status" value="1"/>
</dbReference>
<dbReference type="PANTHER" id="PTHR24345">
    <property type="entry name" value="SERINE/THREONINE-PROTEIN KINASE PLK"/>
    <property type="match status" value="1"/>
</dbReference>
<dbReference type="InterPro" id="IPR008984">
    <property type="entry name" value="SMAD_FHA_dom_sf"/>
</dbReference>
<evidence type="ECO:0000259" key="10">
    <source>
        <dbReference type="PROSITE" id="PS50006"/>
    </source>
</evidence>
<feature type="region of interest" description="Disordered" evidence="9">
    <location>
        <begin position="534"/>
        <end position="601"/>
    </location>
</feature>
<dbReference type="AlphaFoldDB" id="A0A6A6EDX1"/>
<keyword evidence="4 8" id="KW-0547">Nucleotide-binding</keyword>
<gene>
    <name evidence="12" type="ORF">K469DRAFT_50368</name>
</gene>
<keyword evidence="13" id="KW-1185">Reference proteome</keyword>
<dbReference type="PROSITE" id="PS50006">
    <property type="entry name" value="FHA_DOMAIN"/>
    <property type="match status" value="1"/>
</dbReference>
<dbReference type="InterPro" id="IPR017441">
    <property type="entry name" value="Protein_kinase_ATP_BS"/>
</dbReference>
<evidence type="ECO:0000256" key="3">
    <source>
        <dbReference type="ARBA" id="ARBA00022679"/>
    </source>
</evidence>
<dbReference type="InterPro" id="IPR000253">
    <property type="entry name" value="FHA_dom"/>
</dbReference>
<accession>A0A6A6EDX1</accession>
<keyword evidence="2" id="KW-0723">Serine/threonine-protein kinase</keyword>
<dbReference type="PROSITE" id="PS00107">
    <property type="entry name" value="PROTEIN_KINASE_ATP"/>
    <property type="match status" value="1"/>
</dbReference>
<sequence>MLHLPLSFVKSSLVLIMEDPNLIACLYPYKESSYARRTIGSPENSSGHIPALLQKEEPLLGRQSRQSTAPLEENKNEPPAYLYEDGLQLTFSHGPKGDKGFALGKDRHKCDIVLLNVKDSISGCHCYLTFDKQNRLILRDDSFNGTIVTYDGEGGERRRNFTWILGGDKVPDKKIKNIVIEFHRHLKFQIVIPKHKTHLDQYIANVERFRAEAAAHNELPFGRLGMDSAKSTAAHSEAHTPNQGRILLKQRTLGKGSYAVVTHFWDVSTGIEYACKMPRKKSFDRETWEKEINMMKPIRHNHIVQLRDSDETPLPCLYLEYLPFGNLEHQDRKRHISYEETLTILHQSLSALEYLHGQETPIVHRDIKPENILVLTRDPLHIKLADFGLAKAGDSLKTICGTGTYCPPEIAKYFGLSKSAPKDKYTEAVDIWSLGVVILRFALPGLPHPGSGVGIDWCDKIIDEVNDYDGDLIDFLSTAMLVMRPESRYSAQICLDRVEVLFIPSRDGSLTPTPASYTEECETTAVGYHAEERLAEEQPTSSGDTDSHLRSSEIRRYIKPNAPPPSAETRKRLTRPSMSPTRRSSKRRAKKASSSNCPQHELSEPALDLFNEGWLQDSKCVGSSVAALGREDPTLSILKPVRQPGEYLETLIQIWDPPGDATCRSKEDERSRQEVSINSGSDRRHLKRQCARRPSTLPSNSQPTHTTSKMISLTALSDRESPSLSTGLHRNSSRFTEWQGSYLRPFGLSEVLEVHPTSARLAHLRHCEDDQSPPLPKAVANNQPSGSFQGATIGSTAQLTRVPHGPSRNGDGLMNTGAADHVSRTNNVSSHLDRHIGAHLKLATKGVPFNSHTPMPRQVSGPTQQPTERRFLVLSTLYGPIHILAEGSTLLVNATNIANIYGYNRILNFRGTPSPEKVVTASDSQLRGNYYTIESALQYCDVLNGQNDANQCSALKGMLQRAIENHRSRQKLLPEKHFNSTRPRCKRCARLHTACNRELPCYRCIHAHEDCIYT</sequence>
<dbReference type="SUPFAM" id="SSF49879">
    <property type="entry name" value="SMAD/FHA domain"/>
    <property type="match status" value="1"/>
</dbReference>
<keyword evidence="7" id="KW-0539">Nucleus</keyword>
<evidence type="ECO:0000256" key="8">
    <source>
        <dbReference type="PROSITE-ProRule" id="PRU10141"/>
    </source>
</evidence>
<evidence type="ECO:0000313" key="12">
    <source>
        <dbReference type="EMBL" id="KAF2189934.1"/>
    </source>
</evidence>
<comment type="similarity">
    <text evidence="1">Belongs to the protein kinase superfamily. CAMK Ser/Thr protein kinase family. CHEK2 subfamily.</text>
</comment>
<feature type="domain" description="Protein kinase" evidence="11">
    <location>
        <begin position="247"/>
        <end position="502"/>
    </location>
</feature>
<keyword evidence="3" id="KW-0808">Transferase</keyword>
<dbReference type="Proteomes" id="UP000800200">
    <property type="component" value="Unassembled WGS sequence"/>
</dbReference>
<evidence type="ECO:0000259" key="11">
    <source>
        <dbReference type="PROSITE" id="PS50011"/>
    </source>
</evidence>
<dbReference type="GO" id="GO:0000981">
    <property type="term" value="F:DNA-binding transcription factor activity, RNA polymerase II-specific"/>
    <property type="evidence" value="ECO:0007669"/>
    <property type="project" value="InterPro"/>
</dbReference>
<dbReference type="InterPro" id="IPR011009">
    <property type="entry name" value="Kinase-like_dom_sf"/>
</dbReference>
<feature type="binding site" evidence="8">
    <location>
        <position position="280"/>
    </location>
    <ligand>
        <name>ATP</name>
        <dbReference type="ChEBI" id="CHEBI:30616"/>
    </ligand>
</feature>
<dbReference type="GO" id="GO:0005634">
    <property type="term" value="C:nucleus"/>
    <property type="evidence" value="ECO:0007669"/>
    <property type="project" value="TreeGrafter"/>
</dbReference>
<protein>
    <recommendedName>
        <fullName evidence="14">Kinase-like protein</fullName>
    </recommendedName>
</protein>
<dbReference type="OrthoDB" id="310217at2759"/>